<keyword evidence="1" id="KW-1133">Transmembrane helix</keyword>
<reference evidence="2" key="1">
    <citation type="submission" date="2022-07" db="EMBL/GenBank/DDBJ databases">
        <title>Genome analysis of Parmales, a sister group of diatoms, reveals the evolutionary specialization of diatoms from phago-mixotrophs to photoautotrophs.</title>
        <authorList>
            <person name="Ban H."/>
            <person name="Sato S."/>
            <person name="Yoshikawa S."/>
            <person name="Kazumasa Y."/>
            <person name="Nakamura Y."/>
            <person name="Ichinomiya M."/>
            <person name="Saitoh K."/>
            <person name="Sato N."/>
            <person name="Blanc-Mathieu R."/>
            <person name="Endo H."/>
            <person name="Kuwata A."/>
            <person name="Ogata H."/>
        </authorList>
    </citation>
    <scope>NUCLEOTIDE SEQUENCE</scope>
</reference>
<feature type="transmembrane region" description="Helical" evidence="1">
    <location>
        <begin position="30"/>
        <end position="52"/>
    </location>
</feature>
<keyword evidence="1" id="KW-0812">Transmembrane</keyword>
<feature type="non-terminal residue" evidence="2">
    <location>
        <position position="1"/>
    </location>
</feature>
<dbReference type="AlphaFoldDB" id="A0A9W7ABA9"/>
<evidence type="ECO:0000256" key="1">
    <source>
        <dbReference type="SAM" id="Phobius"/>
    </source>
</evidence>
<protein>
    <submittedName>
        <fullName evidence="2">Uncharacterized protein</fullName>
    </submittedName>
</protein>
<proteinExistence type="predicted"/>
<name>A0A9W7ABA9_9STRA</name>
<evidence type="ECO:0000313" key="2">
    <source>
        <dbReference type="EMBL" id="GMH66825.1"/>
    </source>
</evidence>
<accession>A0A9W7ABA9</accession>
<gene>
    <name evidence="2" type="ORF">TrRE_jg2472</name>
</gene>
<organism evidence="2 3">
    <name type="scientific">Triparma retinervis</name>
    <dbReference type="NCBI Taxonomy" id="2557542"/>
    <lineage>
        <taxon>Eukaryota</taxon>
        <taxon>Sar</taxon>
        <taxon>Stramenopiles</taxon>
        <taxon>Ochrophyta</taxon>
        <taxon>Bolidophyceae</taxon>
        <taxon>Parmales</taxon>
        <taxon>Triparmaceae</taxon>
        <taxon>Triparma</taxon>
    </lineage>
</organism>
<sequence>MRLLYLPLMTISLFLPSAPKIDDEKRKSRASLFMLSLLLIFTLLSCAFAYYLQNPGTKTTTVKKVTVEIAEGLFKKAEEGTILQLDCKCAKPFSS</sequence>
<dbReference type="EMBL" id="BRXZ01002633">
    <property type="protein sequence ID" value="GMH66825.1"/>
    <property type="molecule type" value="Genomic_DNA"/>
</dbReference>
<evidence type="ECO:0000313" key="3">
    <source>
        <dbReference type="Proteomes" id="UP001165082"/>
    </source>
</evidence>
<keyword evidence="3" id="KW-1185">Reference proteome</keyword>
<dbReference type="Proteomes" id="UP001165082">
    <property type="component" value="Unassembled WGS sequence"/>
</dbReference>
<comment type="caution">
    <text evidence="2">The sequence shown here is derived from an EMBL/GenBank/DDBJ whole genome shotgun (WGS) entry which is preliminary data.</text>
</comment>
<keyword evidence="1" id="KW-0472">Membrane</keyword>